<dbReference type="InterPro" id="IPR007213">
    <property type="entry name" value="Ppm1/Ppm2/Tcmp"/>
</dbReference>
<dbReference type="PANTHER" id="PTHR43619">
    <property type="entry name" value="S-ADENOSYL-L-METHIONINE-DEPENDENT METHYLTRANSFERASE YKTD-RELATED"/>
    <property type="match status" value="1"/>
</dbReference>
<evidence type="ECO:0008006" key="6">
    <source>
        <dbReference type="Google" id="ProtNLM"/>
    </source>
</evidence>
<evidence type="ECO:0000313" key="5">
    <source>
        <dbReference type="Proteomes" id="UP000232323"/>
    </source>
</evidence>
<dbReference type="NCBIfam" id="TIGR00027">
    <property type="entry name" value="mthyl_TIGR00027"/>
    <property type="match status" value="1"/>
</dbReference>
<accession>A0A250XHH3</accession>
<dbReference type="AlphaFoldDB" id="A0A250XHH3"/>
<comment type="caution">
    <text evidence="4">The sequence shown here is derived from an EMBL/GenBank/DDBJ whole genome shotgun (WGS) entry which is preliminary data.</text>
</comment>
<dbReference type="PANTHER" id="PTHR43619:SF2">
    <property type="entry name" value="S-ADENOSYL-L-METHIONINE-DEPENDENT METHYLTRANSFERASES SUPERFAMILY PROTEIN"/>
    <property type="match status" value="1"/>
</dbReference>
<sequence length="284" mass="31738">MPYGKDESPASQLWPLFSSVEAESVVNALRRWQSSSAASGRKRNAPTIIDPYVRLVLDRCLPSTVEDRLCREPLDRLMQEVIAVRTAVIDEALLQWTKSGIKQVVIPASGFDTRSWRIRWPPGVTVYEVDSAMIQAQKMVALGEVQPNCNRLALIGDVFNLPTMLKSLRSVGFDATKPAVFLVEDVVEYMLPELASEMFAYLAQGCASGSQMLVTLSDCKLRDLLKRYGRTVHLIEEYEAPGVVFNRIINAGWVTDELILSGSLETRFCVDLHGCLYIAKVRKP</sequence>
<dbReference type="GO" id="GO:0032259">
    <property type="term" value="P:methylation"/>
    <property type="evidence" value="ECO:0007669"/>
    <property type="project" value="UniProtKB-KW"/>
</dbReference>
<evidence type="ECO:0000256" key="1">
    <source>
        <dbReference type="ARBA" id="ARBA00008138"/>
    </source>
</evidence>
<keyword evidence="2" id="KW-0489">Methyltransferase</keyword>
<keyword evidence="3" id="KW-0808">Transferase</keyword>
<evidence type="ECO:0000313" key="4">
    <source>
        <dbReference type="EMBL" id="GAX82369.1"/>
    </source>
</evidence>
<dbReference type="Pfam" id="PF04072">
    <property type="entry name" value="LCM"/>
    <property type="match status" value="1"/>
</dbReference>
<dbReference type="SUPFAM" id="SSF53335">
    <property type="entry name" value="S-adenosyl-L-methionine-dependent methyltransferases"/>
    <property type="match status" value="1"/>
</dbReference>
<comment type="similarity">
    <text evidence="1">Belongs to the UPF0677 family.</text>
</comment>
<organism evidence="4 5">
    <name type="scientific">Chlamydomonas eustigma</name>
    <dbReference type="NCBI Taxonomy" id="1157962"/>
    <lineage>
        <taxon>Eukaryota</taxon>
        <taxon>Viridiplantae</taxon>
        <taxon>Chlorophyta</taxon>
        <taxon>core chlorophytes</taxon>
        <taxon>Chlorophyceae</taxon>
        <taxon>CS clade</taxon>
        <taxon>Chlamydomonadales</taxon>
        <taxon>Chlamydomonadaceae</taxon>
        <taxon>Chlamydomonas</taxon>
    </lineage>
</organism>
<dbReference type="InterPro" id="IPR011610">
    <property type="entry name" value="SAM_mthyl_Trfase_ML2640-like"/>
</dbReference>
<gene>
    <name evidence="4" type="ORF">CEUSTIGMA_g9798.t1</name>
</gene>
<evidence type="ECO:0000256" key="2">
    <source>
        <dbReference type="ARBA" id="ARBA00022603"/>
    </source>
</evidence>
<proteinExistence type="inferred from homology"/>
<dbReference type="EMBL" id="BEGY01000079">
    <property type="protein sequence ID" value="GAX82369.1"/>
    <property type="molecule type" value="Genomic_DNA"/>
</dbReference>
<reference evidence="4 5" key="1">
    <citation type="submission" date="2017-08" db="EMBL/GenBank/DDBJ databases">
        <title>Acidophilic green algal genome provides insights into adaptation to an acidic environment.</title>
        <authorList>
            <person name="Hirooka S."/>
            <person name="Hirose Y."/>
            <person name="Kanesaki Y."/>
            <person name="Higuchi S."/>
            <person name="Fujiwara T."/>
            <person name="Onuma R."/>
            <person name="Era A."/>
            <person name="Ohbayashi R."/>
            <person name="Uzuka A."/>
            <person name="Nozaki H."/>
            <person name="Yoshikawa H."/>
            <person name="Miyagishima S.Y."/>
        </authorList>
    </citation>
    <scope>NUCLEOTIDE SEQUENCE [LARGE SCALE GENOMIC DNA]</scope>
    <source>
        <strain evidence="4 5">NIES-2499</strain>
    </source>
</reference>
<protein>
    <recommendedName>
        <fullName evidence="6">S-adenosyl-L-methionine-dependent methyltransferase</fullName>
    </recommendedName>
</protein>
<dbReference type="Gene3D" id="3.40.50.150">
    <property type="entry name" value="Vaccinia Virus protein VP39"/>
    <property type="match status" value="1"/>
</dbReference>
<dbReference type="InterPro" id="IPR029063">
    <property type="entry name" value="SAM-dependent_MTases_sf"/>
</dbReference>
<name>A0A250XHH3_9CHLO</name>
<evidence type="ECO:0000256" key="3">
    <source>
        <dbReference type="ARBA" id="ARBA00022679"/>
    </source>
</evidence>
<dbReference type="OrthoDB" id="203237at2759"/>
<dbReference type="GO" id="GO:0008168">
    <property type="term" value="F:methyltransferase activity"/>
    <property type="evidence" value="ECO:0007669"/>
    <property type="project" value="UniProtKB-KW"/>
</dbReference>
<keyword evidence="5" id="KW-1185">Reference proteome</keyword>
<dbReference type="Proteomes" id="UP000232323">
    <property type="component" value="Unassembled WGS sequence"/>
</dbReference>